<keyword evidence="2" id="KW-1185">Reference proteome</keyword>
<protein>
    <submittedName>
        <fullName evidence="1">Uncharacterized protein</fullName>
    </submittedName>
</protein>
<evidence type="ECO:0000313" key="2">
    <source>
        <dbReference type="Proteomes" id="UP000334923"/>
    </source>
</evidence>
<dbReference type="Proteomes" id="UP000334923">
    <property type="component" value="Unassembled WGS sequence"/>
</dbReference>
<gene>
    <name evidence="1" type="ORF">MAMT_00904</name>
</gene>
<name>A0A5E6MCE0_9BACT</name>
<proteinExistence type="predicted"/>
<dbReference type="AlphaFoldDB" id="A0A5E6MCE0"/>
<organism evidence="1 2">
    <name type="scientific">Methylacidimicrobium tartarophylax</name>
    <dbReference type="NCBI Taxonomy" id="1041768"/>
    <lineage>
        <taxon>Bacteria</taxon>
        <taxon>Pseudomonadati</taxon>
        <taxon>Verrucomicrobiota</taxon>
        <taxon>Methylacidimicrobium</taxon>
    </lineage>
</organism>
<reference evidence="1 2" key="1">
    <citation type="submission" date="2019-09" db="EMBL/GenBank/DDBJ databases">
        <authorList>
            <person name="Cremers G."/>
        </authorList>
    </citation>
    <scope>NUCLEOTIDE SEQUENCE [LARGE SCALE GENOMIC DNA]</scope>
    <source>
        <strain evidence="1">4A</strain>
    </source>
</reference>
<dbReference type="EMBL" id="CABFVA020000036">
    <property type="protein sequence ID" value="VVM05995.1"/>
    <property type="molecule type" value="Genomic_DNA"/>
</dbReference>
<accession>A0A5E6MCE0</accession>
<evidence type="ECO:0000313" key="1">
    <source>
        <dbReference type="EMBL" id="VVM05995.1"/>
    </source>
</evidence>
<sequence>MEAAGIGWEGSMPTWVKILERAQIGLGWTDEGLAKRSQTPLRQLRELKAGILDPGVLRSVAAALHLGADALLSIARERESGSTFSMPATVRSMESESRRGYVLWDSASRLASLIDIGGECPQVVRLLEQEFLVPHYLFFTESSQPIDPGWMRFLEDRSALPVRSEVGEEDGSFPLGTLQMYRRSVASRDGVSRRLYLVRGLDLPVAFIGRFLLPPDAQGEEERPLLYEGWLEEVRSHIFTLNDETLLCPSEGPMTTVGFEKAHNPFFPEFEHFSSFANLTEEDRNP</sequence>